<feature type="compositionally biased region" description="Acidic residues" evidence="7">
    <location>
        <begin position="320"/>
        <end position="342"/>
    </location>
</feature>
<keyword evidence="3" id="KW-0747">Spliceosome</keyword>
<keyword evidence="10" id="KW-1185">Reference proteome</keyword>
<evidence type="ECO:0000256" key="1">
    <source>
        <dbReference type="ARBA" id="ARBA00004123"/>
    </source>
</evidence>
<dbReference type="GO" id="GO:0071013">
    <property type="term" value="C:catalytic step 2 spliceosome"/>
    <property type="evidence" value="ECO:0007669"/>
    <property type="project" value="TreeGrafter"/>
</dbReference>
<evidence type="ECO:0000256" key="6">
    <source>
        <dbReference type="ARBA" id="ARBA00023242"/>
    </source>
</evidence>
<keyword evidence="4" id="KW-0677">Repeat</keyword>
<comment type="caution">
    <text evidence="9">The sequence shown here is derived from an EMBL/GenBank/DDBJ whole genome shotgun (WGS) entry which is preliminary data.</text>
</comment>
<proteinExistence type="predicted"/>
<feature type="compositionally biased region" description="Pro residues" evidence="7">
    <location>
        <begin position="549"/>
        <end position="586"/>
    </location>
</feature>
<feature type="compositionally biased region" description="Low complexity" evidence="7">
    <location>
        <begin position="87"/>
        <end position="97"/>
    </location>
</feature>
<dbReference type="InterPro" id="IPR035967">
    <property type="entry name" value="SWAP/Surp_sf"/>
</dbReference>
<feature type="compositionally biased region" description="Low complexity" evidence="7">
    <location>
        <begin position="299"/>
        <end position="314"/>
    </location>
</feature>
<comment type="subcellular location">
    <subcellularLocation>
        <location evidence="1">Nucleus</location>
    </subcellularLocation>
</comment>
<sequence>QCQWQWHTNGSSSSAVPDSVILPPPEIRNIADKTAGFVAKNGPQLEGVIREREVNNARFCFLNPADPYHPYYQWKLSEYRSGRASLSAEASAQQQAADEQEAAQEHSAPPQKPKEVVPERPPAFEFMLDPPVMSARDLDIIKLTAQYVARNGRAFLHQLTQRESRNPEFDFLQPTHPLFPLFTQLVEQYAKVFAAPPALLTKLADTVEHKHYPIVRRIQKRAKYAQWEAKQQAKHDKEVEAERRAYASIDWQDFVVVQTLEITEYDSEVDLPAPTTMLALQHQATLIKRQKYGLGRSTSAKPVAAPAPSVQKVVEAVKDDQEDEEEDEEDMDMDMDMDDDDTSSSSATPTPSSTAAPSKPSLPTAPLAVGPMKIRSTVMQRKAQAGESTTICERCGLAIPDSQMEEHMRIELLDPKWREQRQAAANARRDTNLVEEGDHVVAALKNFSDYRKDIFGGDELDLKRKLEEDAERQRQAAKQKVIWDGHTGSIAQATMKSKEIVPLEEQIAAIHKSKGLVETGDQDRMLPARPQTLMGAALMTGGLPGSAPMQPPMAPRGANVPPPPPPGRAVPPPPPKGALVPPPPPPVRKEPEGGHEASGVDTKRARKQ</sequence>
<feature type="compositionally biased region" description="Low complexity" evidence="7">
    <location>
        <begin position="343"/>
        <end position="368"/>
    </location>
</feature>
<dbReference type="OrthoDB" id="447637at2759"/>
<feature type="non-terminal residue" evidence="9">
    <location>
        <position position="1"/>
    </location>
</feature>
<dbReference type="InterPro" id="IPR045146">
    <property type="entry name" value="SF3A1"/>
</dbReference>
<feature type="domain" description="SURP motif" evidence="8">
    <location>
        <begin position="30"/>
        <end position="72"/>
    </location>
</feature>
<name>A0A1Y2I3U5_9FUNG</name>
<organism evidence="9 10">
    <name type="scientific">Catenaria anguillulae PL171</name>
    <dbReference type="NCBI Taxonomy" id="765915"/>
    <lineage>
        <taxon>Eukaryota</taxon>
        <taxon>Fungi</taxon>
        <taxon>Fungi incertae sedis</taxon>
        <taxon>Blastocladiomycota</taxon>
        <taxon>Blastocladiomycetes</taxon>
        <taxon>Blastocladiales</taxon>
        <taxon>Catenariaceae</taxon>
        <taxon>Catenaria</taxon>
    </lineage>
</organism>
<dbReference type="PANTHER" id="PTHR15316:SF1">
    <property type="entry name" value="SPLICING FACTOR 3A SUBUNIT 1"/>
    <property type="match status" value="1"/>
</dbReference>
<dbReference type="InterPro" id="IPR022030">
    <property type="entry name" value="SF3A1_dom"/>
</dbReference>
<dbReference type="SUPFAM" id="SSF109905">
    <property type="entry name" value="Surp module (SWAP domain)"/>
    <property type="match status" value="2"/>
</dbReference>
<evidence type="ECO:0000256" key="7">
    <source>
        <dbReference type="SAM" id="MobiDB-lite"/>
    </source>
</evidence>
<dbReference type="FunFam" id="1.10.10.790:FF:000001">
    <property type="entry name" value="Splicing factor 3a, subunit 1"/>
    <property type="match status" value="1"/>
</dbReference>
<protein>
    <submittedName>
        <fullName evidence="9">Pre-mRNA splicing factor PRP21 like protein-domain-containing protein</fullName>
    </submittedName>
</protein>
<dbReference type="GO" id="GO:0003723">
    <property type="term" value="F:RNA binding"/>
    <property type="evidence" value="ECO:0007669"/>
    <property type="project" value="InterPro"/>
</dbReference>
<gene>
    <name evidence="9" type="ORF">BCR44DRAFT_1423988</name>
</gene>
<dbReference type="STRING" id="765915.A0A1Y2I3U5"/>
<feature type="region of interest" description="Disordered" evidence="7">
    <location>
        <begin position="297"/>
        <end position="368"/>
    </location>
</feature>
<evidence type="ECO:0000313" key="10">
    <source>
        <dbReference type="Proteomes" id="UP000193411"/>
    </source>
</evidence>
<feature type="domain" description="SURP motif" evidence="8">
    <location>
        <begin position="140"/>
        <end position="182"/>
    </location>
</feature>
<evidence type="ECO:0000256" key="4">
    <source>
        <dbReference type="ARBA" id="ARBA00022737"/>
    </source>
</evidence>
<evidence type="ECO:0000256" key="2">
    <source>
        <dbReference type="ARBA" id="ARBA00022664"/>
    </source>
</evidence>
<dbReference type="GO" id="GO:0005686">
    <property type="term" value="C:U2 snRNP"/>
    <property type="evidence" value="ECO:0007669"/>
    <property type="project" value="TreeGrafter"/>
</dbReference>
<dbReference type="InterPro" id="IPR000061">
    <property type="entry name" value="Surp"/>
</dbReference>
<dbReference type="PANTHER" id="PTHR15316">
    <property type="entry name" value="SPLICEOSOME ASSOCIATED PROTEIN 114/SWAP SPLICING FACTOR-RELATED"/>
    <property type="match status" value="1"/>
</dbReference>
<dbReference type="AlphaFoldDB" id="A0A1Y2I3U5"/>
<dbReference type="Proteomes" id="UP000193411">
    <property type="component" value="Unassembled WGS sequence"/>
</dbReference>
<dbReference type="GO" id="GO:0000381">
    <property type="term" value="P:regulation of alternative mRNA splicing, via spliceosome"/>
    <property type="evidence" value="ECO:0007669"/>
    <property type="project" value="TreeGrafter"/>
</dbReference>
<evidence type="ECO:0000256" key="5">
    <source>
        <dbReference type="ARBA" id="ARBA00023187"/>
    </source>
</evidence>
<evidence type="ECO:0000256" key="3">
    <source>
        <dbReference type="ARBA" id="ARBA00022728"/>
    </source>
</evidence>
<dbReference type="GO" id="GO:0071004">
    <property type="term" value="C:U2-type prespliceosome"/>
    <property type="evidence" value="ECO:0007669"/>
    <property type="project" value="TreeGrafter"/>
</dbReference>
<dbReference type="FunFam" id="1.10.10.790:FF:000002">
    <property type="entry name" value="Splicing factor 3A subunit 1"/>
    <property type="match status" value="1"/>
</dbReference>
<dbReference type="EMBL" id="MCFL01000002">
    <property type="protein sequence ID" value="ORZ40894.1"/>
    <property type="molecule type" value="Genomic_DNA"/>
</dbReference>
<evidence type="ECO:0000259" key="8">
    <source>
        <dbReference type="PROSITE" id="PS50128"/>
    </source>
</evidence>
<evidence type="ECO:0000313" key="9">
    <source>
        <dbReference type="EMBL" id="ORZ40894.1"/>
    </source>
</evidence>
<feature type="region of interest" description="Disordered" evidence="7">
    <location>
        <begin position="538"/>
        <end position="608"/>
    </location>
</feature>
<dbReference type="Pfam" id="PF01805">
    <property type="entry name" value="Surp"/>
    <property type="match status" value="2"/>
</dbReference>
<keyword evidence="6" id="KW-0539">Nucleus</keyword>
<accession>A0A1Y2I3U5</accession>
<dbReference type="Pfam" id="PF12230">
    <property type="entry name" value="PRP21_like_P"/>
    <property type="match status" value="1"/>
</dbReference>
<dbReference type="PROSITE" id="PS50128">
    <property type="entry name" value="SURP"/>
    <property type="match status" value="2"/>
</dbReference>
<keyword evidence="5" id="KW-0508">mRNA splicing</keyword>
<reference evidence="9 10" key="1">
    <citation type="submission" date="2016-07" db="EMBL/GenBank/DDBJ databases">
        <title>Pervasive Adenine N6-methylation of Active Genes in Fungi.</title>
        <authorList>
            <consortium name="DOE Joint Genome Institute"/>
            <person name="Mondo S.J."/>
            <person name="Dannebaum R.O."/>
            <person name="Kuo R.C."/>
            <person name="Labutti K."/>
            <person name="Haridas S."/>
            <person name="Kuo A."/>
            <person name="Salamov A."/>
            <person name="Ahrendt S.R."/>
            <person name="Lipzen A."/>
            <person name="Sullivan W."/>
            <person name="Andreopoulos W.B."/>
            <person name="Clum A."/>
            <person name="Lindquist E."/>
            <person name="Daum C."/>
            <person name="Ramamoorthy G.K."/>
            <person name="Gryganskyi A."/>
            <person name="Culley D."/>
            <person name="Magnuson J.K."/>
            <person name="James T.Y."/>
            <person name="O'Malley M.A."/>
            <person name="Stajich J.E."/>
            <person name="Spatafora J.W."/>
            <person name="Visel A."/>
            <person name="Grigoriev I.V."/>
        </authorList>
    </citation>
    <scope>NUCLEOTIDE SEQUENCE [LARGE SCALE GENOMIC DNA]</scope>
    <source>
        <strain evidence="9 10">PL171</strain>
    </source>
</reference>
<dbReference type="GO" id="GO:0045292">
    <property type="term" value="P:mRNA cis splicing, via spliceosome"/>
    <property type="evidence" value="ECO:0007669"/>
    <property type="project" value="InterPro"/>
</dbReference>
<dbReference type="Gene3D" id="1.10.10.790">
    <property type="entry name" value="Surp module"/>
    <property type="match status" value="2"/>
</dbReference>
<keyword evidence="2" id="KW-0507">mRNA processing</keyword>
<feature type="region of interest" description="Disordered" evidence="7">
    <location>
        <begin position="87"/>
        <end position="117"/>
    </location>
</feature>
<dbReference type="SMART" id="SM00648">
    <property type="entry name" value="SWAP"/>
    <property type="match status" value="2"/>
</dbReference>